<feature type="non-terminal residue" evidence="2">
    <location>
        <position position="141"/>
    </location>
</feature>
<name>A0A1B6MFU6_9HEMI</name>
<dbReference type="EMBL" id="GEBQ01005191">
    <property type="protein sequence ID" value="JAT34786.1"/>
    <property type="molecule type" value="Transcribed_RNA"/>
</dbReference>
<feature type="signal peptide" evidence="1">
    <location>
        <begin position="1"/>
        <end position="16"/>
    </location>
</feature>
<evidence type="ECO:0000256" key="1">
    <source>
        <dbReference type="SAM" id="SignalP"/>
    </source>
</evidence>
<proteinExistence type="predicted"/>
<dbReference type="AlphaFoldDB" id="A0A1B6MFU6"/>
<protein>
    <submittedName>
        <fullName evidence="2">Uncharacterized protein</fullName>
    </submittedName>
</protein>
<feature type="chain" id="PRO_5008588343" evidence="1">
    <location>
        <begin position="17"/>
        <end position="141"/>
    </location>
</feature>
<evidence type="ECO:0000313" key="2">
    <source>
        <dbReference type="EMBL" id="JAT34786.1"/>
    </source>
</evidence>
<accession>A0A1B6MFU6</accession>
<sequence>MFLLTLLSAALLVTRAAQESISKTALLKLKALEPYTCGLTTPGVTVEGLGTPWICINPDACPDPRVRDEQVEHPCDFLRFNDNRTLCCPIDHTHPPLNVSQELFNQFYKRYEGHHYQFNFGNYEDFLFRTYPGDKREKSEV</sequence>
<organism evidence="2">
    <name type="scientific">Graphocephala atropunctata</name>
    <dbReference type="NCBI Taxonomy" id="36148"/>
    <lineage>
        <taxon>Eukaryota</taxon>
        <taxon>Metazoa</taxon>
        <taxon>Ecdysozoa</taxon>
        <taxon>Arthropoda</taxon>
        <taxon>Hexapoda</taxon>
        <taxon>Insecta</taxon>
        <taxon>Pterygota</taxon>
        <taxon>Neoptera</taxon>
        <taxon>Paraneoptera</taxon>
        <taxon>Hemiptera</taxon>
        <taxon>Auchenorrhyncha</taxon>
        <taxon>Membracoidea</taxon>
        <taxon>Cicadellidae</taxon>
        <taxon>Cicadellinae</taxon>
        <taxon>Cicadellini</taxon>
        <taxon>Graphocephala</taxon>
    </lineage>
</organism>
<reference evidence="2" key="1">
    <citation type="submission" date="2015-11" db="EMBL/GenBank/DDBJ databases">
        <title>De novo transcriptome assembly of four potential Pierce s Disease insect vectors from Arizona vineyards.</title>
        <authorList>
            <person name="Tassone E.E."/>
        </authorList>
    </citation>
    <scope>NUCLEOTIDE SEQUENCE</scope>
</reference>
<keyword evidence="1" id="KW-0732">Signal</keyword>
<gene>
    <name evidence="2" type="ORF">g.16859</name>
</gene>